<dbReference type="PANTHER" id="PTHR35090">
    <property type="entry name" value="DNA-DIRECTED RNA POLYMERASE SUBUNIT I"/>
    <property type="match status" value="1"/>
</dbReference>
<organism evidence="1 2">
    <name type="scientific">Cytobacillus citreus</name>
    <dbReference type="NCBI Taxonomy" id="2833586"/>
    <lineage>
        <taxon>Bacteria</taxon>
        <taxon>Bacillati</taxon>
        <taxon>Bacillota</taxon>
        <taxon>Bacilli</taxon>
        <taxon>Bacillales</taxon>
        <taxon>Bacillaceae</taxon>
        <taxon>Cytobacillus</taxon>
    </lineage>
</organism>
<evidence type="ECO:0000313" key="1">
    <source>
        <dbReference type="EMBL" id="MBS4191521.1"/>
    </source>
</evidence>
<dbReference type="InterPro" id="IPR019642">
    <property type="entry name" value="DUF2507"/>
</dbReference>
<keyword evidence="2" id="KW-1185">Reference proteome</keyword>
<evidence type="ECO:0000313" key="2">
    <source>
        <dbReference type="Proteomes" id="UP000681027"/>
    </source>
</evidence>
<reference evidence="1 2" key="1">
    <citation type="submission" date="2021-05" db="EMBL/GenBank/DDBJ databases">
        <title>Novel Bacillus species.</title>
        <authorList>
            <person name="Liu G."/>
        </authorList>
    </citation>
    <scope>NUCLEOTIDE SEQUENCE [LARGE SCALE GENOMIC DNA]</scope>
    <source>
        <strain evidence="1 2">FJAT-49705</strain>
    </source>
</reference>
<protein>
    <submittedName>
        <fullName evidence="1">YslB family protein</fullName>
    </submittedName>
</protein>
<accession>A0ABS5NUL7</accession>
<proteinExistence type="predicted"/>
<dbReference type="SUPFAM" id="SSF111126">
    <property type="entry name" value="Ligand-binding domain in the NO signalling and Golgi transport"/>
    <property type="match status" value="1"/>
</dbReference>
<comment type="caution">
    <text evidence="1">The sequence shown here is derived from an EMBL/GenBank/DDBJ whole genome shotgun (WGS) entry which is preliminary data.</text>
</comment>
<dbReference type="InterPro" id="IPR024096">
    <property type="entry name" value="NO_sig/Golgi_transp_ligand-bd"/>
</dbReference>
<dbReference type="Pfam" id="PF10702">
    <property type="entry name" value="DUF2507"/>
    <property type="match status" value="1"/>
</dbReference>
<dbReference type="Proteomes" id="UP000681027">
    <property type="component" value="Unassembled WGS sequence"/>
</dbReference>
<dbReference type="Gene3D" id="3.30.1380.20">
    <property type="entry name" value="Trafficking protein particle complex subunit 3"/>
    <property type="match status" value="1"/>
</dbReference>
<dbReference type="PANTHER" id="PTHR35090:SF1">
    <property type="entry name" value="SLR0144 PROTEIN"/>
    <property type="match status" value="1"/>
</dbReference>
<dbReference type="EMBL" id="JAGYPM010000003">
    <property type="protein sequence ID" value="MBS4191521.1"/>
    <property type="molecule type" value="Genomic_DNA"/>
</dbReference>
<sequence length="175" mass="20739">MFTCLNYFHIVYNRRIIEREESSLSETAAELRQNEKKSETIPVFGYELIREVLLYEILGNDAPDILYWAGKRLARHYPMESISQMIEFFQQAAWGNLTIIKESKDEMEFMLFSSLISDRLQKNDQCTFQLEAGFIAQQLEIQKEVICEAYEQPHKKRGKVHFTVKWDKKDTLNRS</sequence>
<name>A0ABS5NUL7_9BACI</name>
<gene>
    <name evidence="1" type="ORF">KHA94_15130</name>
</gene>